<dbReference type="Pfam" id="PF00583">
    <property type="entry name" value="Acetyltransf_1"/>
    <property type="match status" value="1"/>
</dbReference>
<dbReference type="Proteomes" id="UP000835792">
    <property type="component" value="Unassembled WGS sequence"/>
</dbReference>
<dbReference type="SUPFAM" id="SSF55729">
    <property type="entry name" value="Acyl-CoA N-acyltransferases (Nat)"/>
    <property type="match status" value="1"/>
</dbReference>
<dbReference type="EMBL" id="CAHPRB010000004">
    <property type="protein sequence ID" value="CAB5548049.1"/>
    <property type="molecule type" value="Genomic_DNA"/>
</dbReference>
<keyword evidence="3" id="KW-1185">Reference proteome</keyword>
<name>A0ABN7GKJ2_9ENTR</name>
<feature type="domain" description="N-acetyltransferase" evidence="1">
    <location>
        <begin position="12"/>
        <end position="176"/>
    </location>
</feature>
<evidence type="ECO:0000313" key="2">
    <source>
        <dbReference type="EMBL" id="CAB5548049.1"/>
    </source>
</evidence>
<sequence>MISATMNADTTFIFREITEADISSVQSFIIHHLNLYFNANRPAPEPHADVLNLRSHYLHQPRNLLLGAWNNRQQLIATLAVCQYDDRIPALRGRYQLSSTAEICRCYVSQEYRRQGIGSQLVLLAEQFCDRQQYKIRYLHTHHFLPGGYQFWLRNHFTVFFDEGGEQQIVHMEKYQ</sequence>
<protein>
    <submittedName>
        <fullName evidence="2">Acetyltransferase (GNAT) family</fullName>
    </submittedName>
</protein>
<dbReference type="PROSITE" id="PS51186">
    <property type="entry name" value="GNAT"/>
    <property type="match status" value="1"/>
</dbReference>
<proteinExistence type="predicted"/>
<dbReference type="CDD" id="cd04301">
    <property type="entry name" value="NAT_SF"/>
    <property type="match status" value="1"/>
</dbReference>
<gene>
    <name evidence="2" type="ORF">GHA_01285</name>
</gene>
<dbReference type="InterPro" id="IPR000182">
    <property type="entry name" value="GNAT_dom"/>
</dbReference>
<dbReference type="Gene3D" id="3.40.630.30">
    <property type="match status" value="1"/>
</dbReference>
<organism evidence="2 3">
    <name type="scientific">Citrobacter youngae</name>
    <dbReference type="NCBI Taxonomy" id="133448"/>
    <lineage>
        <taxon>Bacteria</taxon>
        <taxon>Pseudomonadati</taxon>
        <taxon>Pseudomonadota</taxon>
        <taxon>Gammaproteobacteria</taxon>
        <taxon>Enterobacterales</taxon>
        <taxon>Enterobacteriaceae</taxon>
        <taxon>Citrobacter</taxon>
        <taxon>Citrobacter freundii complex</taxon>
    </lineage>
</organism>
<evidence type="ECO:0000313" key="3">
    <source>
        <dbReference type="Proteomes" id="UP000835792"/>
    </source>
</evidence>
<evidence type="ECO:0000259" key="1">
    <source>
        <dbReference type="PROSITE" id="PS51186"/>
    </source>
</evidence>
<accession>A0ABN7GKJ2</accession>
<dbReference type="InterPro" id="IPR016181">
    <property type="entry name" value="Acyl_CoA_acyltransferase"/>
</dbReference>
<comment type="caution">
    <text evidence="2">The sequence shown here is derived from an EMBL/GenBank/DDBJ whole genome shotgun (WGS) entry which is preliminary data.</text>
</comment>
<reference evidence="2" key="1">
    <citation type="submission" date="2020-05" db="EMBL/GenBank/DDBJ databases">
        <authorList>
            <person name="Delgado-Blas J."/>
        </authorList>
    </citation>
    <scope>NUCLEOTIDE SEQUENCE</scope>
    <source>
        <strain evidence="2">BB1468</strain>
    </source>
</reference>